<feature type="compositionally biased region" description="Basic and acidic residues" evidence="7">
    <location>
        <begin position="717"/>
        <end position="740"/>
    </location>
</feature>
<feature type="compositionally biased region" description="Basic and acidic residues" evidence="7">
    <location>
        <begin position="548"/>
        <end position="557"/>
    </location>
</feature>
<dbReference type="PANTHER" id="PTHR14167:SF23">
    <property type="entry name" value="CD2-ASSOCIATED PROTEIN"/>
    <property type="match status" value="1"/>
</dbReference>
<comment type="function">
    <text evidence="3">Induces bone resorption, acting probably through a signaling cascade which results in the secretion of factor(s) enhancing osteoclast formation and activity.</text>
</comment>
<dbReference type="SUPFAM" id="SSF50044">
    <property type="entry name" value="SH3-domain"/>
    <property type="match status" value="3"/>
</dbReference>
<dbReference type="PRINTS" id="PR00499">
    <property type="entry name" value="P67PHOX"/>
</dbReference>
<dbReference type="PROSITE" id="PS50002">
    <property type="entry name" value="SH3"/>
    <property type="match status" value="3"/>
</dbReference>
<dbReference type="InterPro" id="IPR035775">
    <property type="entry name" value="CD2AP_SH3_1"/>
</dbReference>
<dbReference type="InterPro" id="IPR050384">
    <property type="entry name" value="Endophilin_SH3RF"/>
</dbReference>
<dbReference type="InterPro" id="IPR036028">
    <property type="entry name" value="SH3-like_dom_sf"/>
</dbReference>
<feature type="domain" description="SH3" evidence="9">
    <location>
        <begin position="471"/>
        <end position="532"/>
    </location>
</feature>
<reference evidence="10 11" key="1">
    <citation type="journal article" date="2018" name="G3 (Bethesda)">
        <title>A High-Quality Reference Genome for the Invasive Mosquitofish Gambusia affinis Using a Chicago Library.</title>
        <authorList>
            <person name="Hoffberg S.L."/>
            <person name="Troendle N.J."/>
            <person name="Glenn T.C."/>
            <person name="Mahmud O."/>
            <person name="Louha S."/>
            <person name="Chalopin D."/>
            <person name="Bennetzen J.L."/>
            <person name="Mauricio R."/>
        </authorList>
    </citation>
    <scope>NUCLEOTIDE SEQUENCE [LARGE SCALE GENOMIC DNA]</scope>
    <source>
        <strain evidence="10">NE01/NJP1002.9</strain>
        <tissue evidence="10">Muscle</tissue>
    </source>
</reference>
<feature type="chain" id="PRO_5016340500" description="Osteoclast-stimulating factor 1" evidence="8">
    <location>
        <begin position="26"/>
        <end position="952"/>
    </location>
</feature>
<accession>A0A315VWP7</accession>
<feature type="compositionally biased region" description="Polar residues" evidence="7">
    <location>
        <begin position="680"/>
        <end position="696"/>
    </location>
</feature>
<keyword evidence="6" id="KW-0175">Coiled coil</keyword>
<evidence type="ECO:0000256" key="3">
    <source>
        <dbReference type="ARBA" id="ARBA00037432"/>
    </source>
</evidence>
<evidence type="ECO:0000256" key="4">
    <source>
        <dbReference type="ARBA" id="ARBA00040640"/>
    </source>
</evidence>
<feature type="compositionally biased region" description="Pro residues" evidence="7">
    <location>
        <begin position="595"/>
        <end position="611"/>
    </location>
</feature>
<feature type="compositionally biased region" description="Low complexity" evidence="7">
    <location>
        <begin position="440"/>
        <end position="453"/>
    </location>
</feature>
<gene>
    <name evidence="10" type="ORF">CCH79_00000288</name>
</gene>
<dbReference type="Gene3D" id="2.30.30.40">
    <property type="entry name" value="SH3 Domains"/>
    <property type="match status" value="3"/>
</dbReference>
<feature type="region of interest" description="Disordered" evidence="7">
    <location>
        <begin position="533"/>
        <end position="768"/>
    </location>
</feature>
<evidence type="ECO:0000256" key="5">
    <source>
        <dbReference type="PROSITE-ProRule" id="PRU00192"/>
    </source>
</evidence>
<feature type="compositionally biased region" description="Basic and acidic residues" evidence="7">
    <location>
        <begin position="422"/>
        <end position="435"/>
    </location>
</feature>
<keyword evidence="1 5" id="KW-0728">SH3 domain</keyword>
<keyword evidence="11" id="KW-1185">Reference proteome</keyword>
<feature type="compositionally biased region" description="Basic and acidic residues" evidence="7">
    <location>
        <begin position="241"/>
        <end position="257"/>
    </location>
</feature>
<keyword evidence="8" id="KW-0732">Signal</keyword>
<organism evidence="10 11">
    <name type="scientific">Gambusia affinis</name>
    <name type="common">Western mosquitofish</name>
    <name type="synonym">Heterandria affinis</name>
    <dbReference type="NCBI Taxonomy" id="33528"/>
    <lineage>
        <taxon>Eukaryota</taxon>
        <taxon>Metazoa</taxon>
        <taxon>Chordata</taxon>
        <taxon>Craniata</taxon>
        <taxon>Vertebrata</taxon>
        <taxon>Euteleostomi</taxon>
        <taxon>Actinopterygii</taxon>
        <taxon>Neopterygii</taxon>
        <taxon>Teleostei</taxon>
        <taxon>Neoteleostei</taxon>
        <taxon>Acanthomorphata</taxon>
        <taxon>Ovalentaria</taxon>
        <taxon>Atherinomorphae</taxon>
        <taxon>Cyprinodontiformes</taxon>
        <taxon>Poeciliidae</taxon>
        <taxon>Poeciliinae</taxon>
        <taxon>Gambusia</taxon>
    </lineage>
</organism>
<dbReference type="CDD" id="cd12054">
    <property type="entry name" value="SH3_CD2AP_2"/>
    <property type="match status" value="1"/>
</dbReference>
<dbReference type="EMBL" id="NHOQ01001000">
    <property type="protein sequence ID" value="PWA27677.1"/>
    <property type="molecule type" value="Genomic_DNA"/>
</dbReference>
<dbReference type="SMART" id="SM00326">
    <property type="entry name" value="SH3"/>
    <property type="match status" value="3"/>
</dbReference>
<evidence type="ECO:0000313" key="11">
    <source>
        <dbReference type="Proteomes" id="UP000250572"/>
    </source>
</evidence>
<evidence type="ECO:0000256" key="6">
    <source>
        <dbReference type="SAM" id="Coils"/>
    </source>
</evidence>
<evidence type="ECO:0000259" key="9">
    <source>
        <dbReference type="PROSITE" id="PS50002"/>
    </source>
</evidence>
<evidence type="ECO:0000256" key="8">
    <source>
        <dbReference type="SAM" id="SignalP"/>
    </source>
</evidence>
<dbReference type="CDD" id="cd12053">
    <property type="entry name" value="SH3_CD2AP_1"/>
    <property type="match status" value="1"/>
</dbReference>
<dbReference type="FunFam" id="2.30.30.40:FF:000072">
    <property type="entry name" value="Unconventional Myosin IB"/>
    <property type="match status" value="1"/>
</dbReference>
<feature type="compositionally biased region" description="Basic and acidic residues" evidence="7">
    <location>
        <begin position="662"/>
        <end position="671"/>
    </location>
</feature>
<dbReference type="PRINTS" id="PR00452">
    <property type="entry name" value="SH3DOMAIN"/>
</dbReference>
<evidence type="ECO:0000256" key="1">
    <source>
        <dbReference type="ARBA" id="ARBA00022443"/>
    </source>
</evidence>
<feature type="coiled-coil region" evidence="6">
    <location>
        <begin position="787"/>
        <end position="825"/>
    </location>
</feature>
<dbReference type="Pfam" id="PF07653">
    <property type="entry name" value="SH3_2"/>
    <property type="match status" value="1"/>
</dbReference>
<feature type="region of interest" description="Disordered" evidence="7">
    <location>
        <begin position="417"/>
        <end position="470"/>
    </location>
</feature>
<dbReference type="AlphaFoldDB" id="A0A315VWP7"/>
<dbReference type="GO" id="GO:0007015">
    <property type="term" value="P:actin filament organization"/>
    <property type="evidence" value="ECO:0007669"/>
    <property type="project" value="TreeGrafter"/>
</dbReference>
<feature type="signal peptide" evidence="8">
    <location>
        <begin position="1"/>
        <end position="25"/>
    </location>
</feature>
<feature type="region of interest" description="Disordered" evidence="7">
    <location>
        <begin position="504"/>
        <end position="523"/>
    </location>
</feature>
<keyword evidence="2" id="KW-0040">ANK repeat</keyword>
<feature type="domain" description="SH3" evidence="9">
    <location>
        <begin position="295"/>
        <end position="354"/>
    </location>
</feature>
<evidence type="ECO:0000256" key="7">
    <source>
        <dbReference type="SAM" id="MobiDB-lite"/>
    </source>
</evidence>
<dbReference type="STRING" id="33528.ENSGAFP00000014029"/>
<dbReference type="Proteomes" id="UP000250572">
    <property type="component" value="Unassembled WGS sequence"/>
</dbReference>
<dbReference type="Pfam" id="PF14604">
    <property type="entry name" value="SH3_9"/>
    <property type="match status" value="2"/>
</dbReference>
<name>A0A315VWP7_GAMAF</name>
<comment type="caution">
    <text evidence="10">The sequence shown here is derived from an EMBL/GenBank/DDBJ whole genome shotgun (WGS) entry which is preliminary data.</text>
</comment>
<protein>
    <recommendedName>
        <fullName evidence="4">Osteoclast-stimulating factor 1</fullName>
    </recommendedName>
</protein>
<evidence type="ECO:0000256" key="2">
    <source>
        <dbReference type="ARBA" id="ARBA00023043"/>
    </source>
</evidence>
<feature type="domain" description="SH3" evidence="9">
    <location>
        <begin position="181"/>
        <end position="241"/>
    </location>
</feature>
<dbReference type="GO" id="GO:0016477">
    <property type="term" value="P:cell migration"/>
    <property type="evidence" value="ECO:0007669"/>
    <property type="project" value="TreeGrafter"/>
</dbReference>
<dbReference type="PANTHER" id="PTHR14167">
    <property type="entry name" value="SH3 DOMAIN-CONTAINING"/>
    <property type="match status" value="1"/>
</dbReference>
<dbReference type="InterPro" id="IPR001452">
    <property type="entry name" value="SH3_domain"/>
</dbReference>
<feature type="region of interest" description="Disordered" evidence="7">
    <location>
        <begin position="241"/>
        <end position="267"/>
    </location>
</feature>
<feature type="region of interest" description="Disordered" evidence="7">
    <location>
        <begin position="355"/>
        <end position="396"/>
    </location>
</feature>
<dbReference type="InterPro" id="IPR035776">
    <property type="entry name" value="CD2AP_SH_2"/>
</dbReference>
<feature type="compositionally biased region" description="Basic and acidic residues" evidence="7">
    <location>
        <begin position="571"/>
        <end position="594"/>
    </location>
</feature>
<evidence type="ECO:0000313" key="10">
    <source>
        <dbReference type="EMBL" id="PWA27677.1"/>
    </source>
</evidence>
<sequence length="952" mass="105252">MTPTPTCCVLLGVQVVVTVAGLSEACLSFMFVPEHHCSSFTPSHVSDWLPGRLLACVASCKPLSLILLPDSVLCNFLLSVIHLHKVLAVLKGLSCHRYVRNPHKATPKAEVIRGFQFGEITFSLRKTATVQVVVLVWCDWLFLVGCNGAEICCLQPPLKAALSSAHRGQFLLGLRPRLPWCRCQEVLAEYEYDALHDDELTLRPGDIIKNVRYIEEEGWMEGELNGRRGVFPDNFVKELKKDPKEVKETRNEPKEEPGQPQGRESSVANLVKRISVIGIPTGGFQPMPPSASKKPKKRQCKVLFDYQPVNEDELELKVGDVVDILEEVEEGWWSGSFNGKSGLFPSNFVKELEAGGEEAEANDTAADKPDGSGTEPPATPTSPQPDSGNGATNQPKRIIGVGFGDIFRDGPVKLRTQSNPIIEERKVKDQEKDKVGLAQPVPSLPSAAKPALPNMTDSQRVEVDGKHKAPSAKEFCKVKYAYEGKNEDELSLKEGELVHILSKDTGEPGWWRGEVGGRDGVFPNNFVTIVPEAEKEAAPPRGSVKSLAKPEVEEKLPRKPPPPASKPEPSAVERKSINFRPDERGDKPTPEPKLYKPPAPNPPKKPVPIPPKKPEKPIGPSLSIKHNGEVPSIRTKLEFEPPSTRTKLDLEPVLPTKPKTQPAERGDKPAEADDLMSFDELSSASEKLSHPTTSRPKVTGRRLPGQFAGGQSPTKEVSAEKVFKVDEEESAKPKPTEPKKPSNQSPPLHRPGFAEPKPDPAASASLDVSISRNSRAHPELVEQSAQQDELKSQIKDLLLSVELLKAQQMKEITELRRDLDEERVKRVALQFAKSLNHLKETAVAECLSQWPILTGILVVIICGKLSLCPDNRGREPKEGHPVNVKRCVPSTASLKLSCQSAEEEETAMDWQLDERREERKKTRPYFKLLCWTVPPLLLSARLRGDEVHSQYY</sequence>
<proteinExistence type="predicted"/>
<feature type="compositionally biased region" description="Polar residues" evidence="7">
    <location>
        <begin position="384"/>
        <end position="395"/>
    </location>
</feature>